<keyword evidence="2" id="KW-1185">Reference proteome</keyword>
<reference evidence="1 2" key="1">
    <citation type="submission" date="2017-06" db="EMBL/GenBank/DDBJ databases">
        <title>Ant-infecting Ophiocordyceps genomes reveal a high diversity of potential behavioral manipulation genes and a possible major role for enterotoxins.</title>
        <authorList>
            <person name="De Bekker C."/>
            <person name="Evans H.C."/>
            <person name="Brachmann A."/>
            <person name="Hughes D.P."/>
        </authorList>
    </citation>
    <scope>NUCLEOTIDE SEQUENCE [LARGE SCALE GENOMIC DNA]</scope>
    <source>
        <strain evidence="1 2">1348a</strain>
    </source>
</reference>
<sequence>MPVEAHWAVGKIERAHAPLRRAYDILKQELGSTTDSDTILQMAVKALNDTAGPNGIVPTLLIFGAYLRISYDSPPSANIIARAKAIRLAIKAIREIRAKEEVNRALATRNSPRTEEVLSLPL</sequence>
<dbReference type="OrthoDB" id="4948765at2759"/>
<comment type="caution">
    <text evidence="1">The sequence shown here is derived from an EMBL/GenBank/DDBJ whole genome shotgun (WGS) entry which is preliminary data.</text>
</comment>
<name>A0A2C5XDC3_9HYPO</name>
<dbReference type="EMBL" id="NJEU01001176">
    <property type="protein sequence ID" value="PHH68259.1"/>
    <property type="molecule type" value="Genomic_DNA"/>
</dbReference>
<organism evidence="1 2">
    <name type="scientific">Ophiocordyceps australis</name>
    <dbReference type="NCBI Taxonomy" id="1399860"/>
    <lineage>
        <taxon>Eukaryota</taxon>
        <taxon>Fungi</taxon>
        <taxon>Dikarya</taxon>
        <taxon>Ascomycota</taxon>
        <taxon>Pezizomycotina</taxon>
        <taxon>Sordariomycetes</taxon>
        <taxon>Hypocreomycetidae</taxon>
        <taxon>Hypocreales</taxon>
        <taxon>Ophiocordycipitaceae</taxon>
        <taxon>Ophiocordyceps</taxon>
    </lineage>
</organism>
<protein>
    <submittedName>
        <fullName evidence="1">Uncharacterized protein</fullName>
    </submittedName>
</protein>
<dbReference type="AlphaFoldDB" id="A0A2C5XDC3"/>
<proteinExistence type="predicted"/>
<evidence type="ECO:0000313" key="2">
    <source>
        <dbReference type="Proteomes" id="UP000224854"/>
    </source>
</evidence>
<dbReference type="Proteomes" id="UP000224854">
    <property type="component" value="Unassembled WGS sequence"/>
</dbReference>
<evidence type="ECO:0000313" key="1">
    <source>
        <dbReference type="EMBL" id="PHH68259.1"/>
    </source>
</evidence>
<accession>A0A2C5XDC3</accession>
<gene>
    <name evidence="1" type="ORF">CDD82_690</name>
</gene>